<name>A0A3E3J3T8_9FIRM</name>
<dbReference type="GeneID" id="97986040"/>
<dbReference type="Pfam" id="PF00480">
    <property type="entry name" value="ROK"/>
    <property type="match status" value="1"/>
</dbReference>
<evidence type="ECO:0000313" key="7">
    <source>
        <dbReference type="Proteomes" id="UP000261166"/>
    </source>
</evidence>
<organism evidence="5 7">
    <name type="scientific">Eisenbergiella massiliensis</name>
    <dbReference type="NCBI Taxonomy" id="1720294"/>
    <lineage>
        <taxon>Bacteria</taxon>
        <taxon>Bacillati</taxon>
        <taxon>Bacillota</taxon>
        <taxon>Clostridia</taxon>
        <taxon>Lachnospirales</taxon>
        <taxon>Lachnospiraceae</taxon>
        <taxon>Eisenbergiella</taxon>
    </lineage>
</organism>
<proteinExistence type="inferred from homology"/>
<dbReference type="InterPro" id="IPR000600">
    <property type="entry name" value="ROK"/>
</dbReference>
<evidence type="ECO:0000256" key="2">
    <source>
        <dbReference type="ARBA" id="ARBA00006479"/>
    </source>
</evidence>
<evidence type="ECO:0000313" key="5">
    <source>
        <dbReference type="EMBL" id="RGE73990.1"/>
    </source>
</evidence>
<comment type="function">
    <text evidence="1">Transcriptional repressor of xylose-utilizing enzymes.</text>
</comment>
<dbReference type="GO" id="GO:0042732">
    <property type="term" value="P:D-xylose metabolic process"/>
    <property type="evidence" value="ECO:0007669"/>
    <property type="project" value="UniProtKB-KW"/>
</dbReference>
<dbReference type="SUPFAM" id="SSF53067">
    <property type="entry name" value="Actin-like ATPase domain"/>
    <property type="match status" value="1"/>
</dbReference>
<dbReference type="OrthoDB" id="6501901at2"/>
<dbReference type="RefSeq" id="WP_025489748.1">
    <property type="nucleotide sequence ID" value="NZ_CALBAU010000280.1"/>
</dbReference>
<protein>
    <submittedName>
        <fullName evidence="5">ROK family protein</fullName>
    </submittedName>
</protein>
<reference evidence="5 7" key="1">
    <citation type="submission" date="2018-08" db="EMBL/GenBank/DDBJ databases">
        <title>A genome reference for cultivated species of the human gut microbiota.</title>
        <authorList>
            <person name="Zou Y."/>
            <person name="Xue W."/>
            <person name="Luo G."/>
        </authorList>
    </citation>
    <scope>NUCLEOTIDE SEQUENCE [LARGE SCALE GENOMIC DNA]</scope>
    <source>
        <strain evidence="5 7">AF26-4BH</strain>
        <strain evidence="4">TF05-5AC</strain>
    </source>
</reference>
<evidence type="ECO:0000256" key="1">
    <source>
        <dbReference type="ARBA" id="ARBA00002486"/>
    </source>
</evidence>
<keyword evidence="3" id="KW-0859">Xylose metabolism</keyword>
<evidence type="ECO:0000256" key="3">
    <source>
        <dbReference type="ARBA" id="ARBA00022629"/>
    </source>
</evidence>
<comment type="similarity">
    <text evidence="2">Belongs to the ROK (NagC/XylR) family.</text>
</comment>
<dbReference type="Proteomes" id="UP000260812">
    <property type="component" value="Unassembled WGS sequence"/>
</dbReference>
<evidence type="ECO:0000313" key="6">
    <source>
        <dbReference type="Proteomes" id="UP000260812"/>
    </source>
</evidence>
<dbReference type="AlphaFoldDB" id="A0A3E3J3T8"/>
<dbReference type="InterPro" id="IPR043129">
    <property type="entry name" value="ATPase_NBD"/>
</dbReference>
<dbReference type="Proteomes" id="UP000261166">
    <property type="component" value="Unassembled WGS sequence"/>
</dbReference>
<sequence length="341" mass="38307">MKADTRLMKQLNKSTLRNILSQKRTATKPELAKYSGLSVVTVNALLSEMLYSGEVQESGNAPSGGGRPSMQYRYNYDYRTVAVVYGHQLEGRSYIHTLAVNLDGKKLWERQEYMEEIGPESFDSVLDEVFAAFGNTGLIAFGLPGEAIGNEVIINDFKGLEGRVFLPRIRERYQVPVLFENDINAMTYGYYQSKCVEGEACVAGIYFPRSFFPGAGLVLNGSIYYGASHFAGEMGAMYTPVPWDKLDYFDGEQVLHQLEEVLVSYSCIAAPSRFVLYGDFFTADMSRLLEQRVGSRLGGSFRVRVETSEKLEEDYETGMISLALKRIVEDMDALQDREVKL</sequence>
<dbReference type="CDD" id="cd23763">
    <property type="entry name" value="ASKHA_ATPase_ROK"/>
    <property type="match status" value="1"/>
</dbReference>
<accession>A0A3E3J3T8</accession>
<dbReference type="PANTHER" id="PTHR18964">
    <property type="entry name" value="ROK (REPRESSOR, ORF, KINASE) FAMILY"/>
    <property type="match status" value="1"/>
</dbReference>
<keyword evidence="6" id="KW-1185">Reference proteome</keyword>
<dbReference type="EMBL" id="QVLU01000002">
    <property type="protein sequence ID" value="RGE73990.1"/>
    <property type="molecule type" value="Genomic_DNA"/>
</dbReference>
<evidence type="ECO:0000313" key="4">
    <source>
        <dbReference type="EMBL" id="RGE64216.1"/>
    </source>
</evidence>
<comment type="caution">
    <text evidence="5">The sequence shown here is derived from an EMBL/GenBank/DDBJ whole genome shotgun (WGS) entry which is preliminary data.</text>
</comment>
<dbReference type="Gene3D" id="3.30.420.40">
    <property type="match status" value="2"/>
</dbReference>
<dbReference type="InterPro" id="IPR036388">
    <property type="entry name" value="WH-like_DNA-bd_sf"/>
</dbReference>
<keyword evidence="3" id="KW-0119">Carbohydrate metabolism</keyword>
<gene>
    <name evidence="5" type="ORF">DWY69_02550</name>
    <name evidence="4" type="ORF">DXC51_03850</name>
</gene>
<dbReference type="Gene3D" id="1.10.10.10">
    <property type="entry name" value="Winged helix-like DNA-binding domain superfamily/Winged helix DNA-binding domain"/>
    <property type="match status" value="1"/>
</dbReference>
<dbReference type="SUPFAM" id="SSF46785">
    <property type="entry name" value="Winged helix' DNA-binding domain"/>
    <property type="match status" value="1"/>
</dbReference>
<dbReference type="InterPro" id="IPR036390">
    <property type="entry name" value="WH_DNA-bd_sf"/>
</dbReference>
<dbReference type="PANTHER" id="PTHR18964:SF149">
    <property type="entry name" value="BIFUNCTIONAL UDP-N-ACETYLGLUCOSAMINE 2-EPIMERASE_N-ACETYLMANNOSAMINE KINASE"/>
    <property type="match status" value="1"/>
</dbReference>
<dbReference type="EMBL" id="QVLV01000002">
    <property type="protein sequence ID" value="RGE64216.1"/>
    <property type="molecule type" value="Genomic_DNA"/>
</dbReference>